<evidence type="ECO:0000313" key="8">
    <source>
        <dbReference type="Proteomes" id="UP000246702"/>
    </source>
</evidence>
<keyword evidence="3 5" id="KW-1133">Transmembrane helix</keyword>
<organism evidence="7 8">
    <name type="scientific">Aspergillus sclerotioniger CBS 115572</name>
    <dbReference type="NCBI Taxonomy" id="1450535"/>
    <lineage>
        <taxon>Eukaryota</taxon>
        <taxon>Fungi</taxon>
        <taxon>Dikarya</taxon>
        <taxon>Ascomycota</taxon>
        <taxon>Pezizomycotina</taxon>
        <taxon>Eurotiomycetes</taxon>
        <taxon>Eurotiomycetidae</taxon>
        <taxon>Eurotiales</taxon>
        <taxon>Aspergillaceae</taxon>
        <taxon>Aspergillus</taxon>
        <taxon>Aspergillus subgen. Circumdati</taxon>
    </lineage>
</organism>
<evidence type="ECO:0000259" key="6">
    <source>
        <dbReference type="PROSITE" id="PS50850"/>
    </source>
</evidence>
<keyword evidence="8" id="KW-1185">Reference proteome</keyword>
<keyword evidence="2 5" id="KW-0812">Transmembrane</keyword>
<dbReference type="InterPro" id="IPR036259">
    <property type="entry name" value="MFS_trans_sf"/>
</dbReference>
<dbReference type="Gene3D" id="1.20.1720.10">
    <property type="entry name" value="Multidrug resistance protein D"/>
    <property type="match status" value="1"/>
</dbReference>
<sequence length="60" mass="6648">MGVWGSMAALGPLLGPLIGGYAYQNHNRRWSIWAIMIMAGSVLIMLYMLLPETSPSKLLR</sequence>
<dbReference type="GeneID" id="37108138"/>
<gene>
    <name evidence="7" type="ORF">BO94DRAFT_184012</name>
</gene>
<comment type="subcellular location">
    <subcellularLocation>
        <location evidence="1">Membrane</location>
        <topology evidence="1">Multi-pass membrane protein</topology>
    </subcellularLocation>
</comment>
<evidence type="ECO:0000256" key="4">
    <source>
        <dbReference type="ARBA" id="ARBA00023136"/>
    </source>
</evidence>
<proteinExistence type="predicted"/>
<dbReference type="GO" id="GO:1990961">
    <property type="term" value="P:xenobiotic detoxification by transmembrane export across the plasma membrane"/>
    <property type="evidence" value="ECO:0007669"/>
    <property type="project" value="TreeGrafter"/>
</dbReference>
<dbReference type="PANTHER" id="PTHR23502">
    <property type="entry name" value="MAJOR FACILITATOR SUPERFAMILY"/>
    <property type="match status" value="1"/>
</dbReference>
<feature type="transmembrane region" description="Helical" evidence="5">
    <location>
        <begin position="32"/>
        <end position="50"/>
    </location>
</feature>
<keyword evidence="4 5" id="KW-0472">Membrane</keyword>
<feature type="non-terminal residue" evidence="7">
    <location>
        <position position="60"/>
    </location>
</feature>
<evidence type="ECO:0000256" key="3">
    <source>
        <dbReference type="ARBA" id="ARBA00022989"/>
    </source>
</evidence>
<evidence type="ECO:0000256" key="2">
    <source>
        <dbReference type="ARBA" id="ARBA00022692"/>
    </source>
</evidence>
<evidence type="ECO:0000256" key="5">
    <source>
        <dbReference type="SAM" id="Phobius"/>
    </source>
</evidence>
<dbReference type="PROSITE" id="PS50850">
    <property type="entry name" value="MFS"/>
    <property type="match status" value="1"/>
</dbReference>
<dbReference type="GO" id="GO:0015244">
    <property type="term" value="F:fluconazole transmembrane transporter activity"/>
    <property type="evidence" value="ECO:0007669"/>
    <property type="project" value="TreeGrafter"/>
</dbReference>
<evidence type="ECO:0000313" key="7">
    <source>
        <dbReference type="EMBL" id="PWY78012.1"/>
    </source>
</evidence>
<protein>
    <recommendedName>
        <fullName evidence="6">Major facilitator superfamily (MFS) profile domain-containing protein</fullName>
    </recommendedName>
</protein>
<accession>A0A317VYC2</accession>
<reference evidence="7 8" key="1">
    <citation type="submission" date="2016-12" db="EMBL/GenBank/DDBJ databases">
        <title>The genomes of Aspergillus section Nigri reveals drivers in fungal speciation.</title>
        <authorList>
            <consortium name="DOE Joint Genome Institute"/>
            <person name="Vesth T.C."/>
            <person name="Nybo J."/>
            <person name="Theobald S."/>
            <person name="Brandl J."/>
            <person name="Frisvad J.C."/>
            <person name="Nielsen K.F."/>
            <person name="Lyhne E.K."/>
            <person name="Kogle M.E."/>
            <person name="Kuo A."/>
            <person name="Riley R."/>
            <person name="Clum A."/>
            <person name="Nolan M."/>
            <person name="Lipzen A."/>
            <person name="Salamov A."/>
            <person name="Henrissat B."/>
            <person name="Wiebenga A."/>
            <person name="De Vries R.P."/>
            <person name="Grigoriev I.V."/>
            <person name="Mortensen U.H."/>
            <person name="Andersen M.R."/>
            <person name="Baker S.E."/>
        </authorList>
    </citation>
    <scope>NUCLEOTIDE SEQUENCE [LARGE SCALE GENOMIC DNA]</scope>
    <source>
        <strain evidence="7 8">CBS 115572</strain>
    </source>
</reference>
<dbReference type="InterPro" id="IPR020846">
    <property type="entry name" value="MFS_dom"/>
</dbReference>
<feature type="domain" description="Major facilitator superfamily (MFS) profile" evidence="6">
    <location>
        <begin position="1"/>
        <end position="60"/>
    </location>
</feature>
<dbReference type="STRING" id="1450535.A0A317VYC2"/>
<dbReference type="SUPFAM" id="SSF103473">
    <property type="entry name" value="MFS general substrate transporter"/>
    <property type="match status" value="1"/>
</dbReference>
<dbReference type="EMBL" id="MSFK01000025">
    <property type="protein sequence ID" value="PWY78012.1"/>
    <property type="molecule type" value="Genomic_DNA"/>
</dbReference>
<name>A0A317VYC2_9EURO</name>
<dbReference type="GO" id="GO:0005886">
    <property type="term" value="C:plasma membrane"/>
    <property type="evidence" value="ECO:0007669"/>
    <property type="project" value="TreeGrafter"/>
</dbReference>
<dbReference type="RefSeq" id="XP_025464524.1">
    <property type="nucleotide sequence ID" value="XM_025605995.1"/>
</dbReference>
<dbReference type="AlphaFoldDB" id="A0A317VYC2"/>
<evidence type="ECO:0000256" key="1">
    <source>
        <dbReference type="ARBA" id="ARBA00004141"/>
    </source>
</evidence>
<dbReference type="Proteomes" id="UP000246702">
    <property type="component" value="Unassembled WGS sequence"/>
</dbReference>
<comment type="caution">
    <text evidence="7">The sequence shown here is derived from an EMBL/GenBank/DDBJ whole genome shotgun (WGS) entry which is preliminary data.</text>
</comment>
<dbReference type="PANTHER" id="PTHR23502:SF23">
    <property type="entry name" value="FLUCONAZOLE RESISTANCE PROTEIN 1"/>
    <property type="match status" value="1"/>
</dbReference>